<dbReference type="Proteomes" id="UP000190774">
    <property type="component" value="Unassembled WGS sequence"/>
</dbReference>
<dbReference type="CDD" id="cd07023">
    <property type="entry name" value="S49_Sppa_N_C"/>
    <property type="match status" value="1"/>
</dbReference>
<keyword evidence="7" id="KW-1185">Reference proteome</keyword>
<dbReference type="STRING" id="48467.SAMN02745166_04397"/>
<dbReference type="InterPro" id="IPR047272">
    <property type="entry name" value="S49_SppA_C"/>
</dbReference>
<evidence type="ECO:0000256" key="2">
    <source>
        <dbReference type="ARBA" id="ARBA00022670"/>
    </source>
</evidence>
<evidence type="ECO:0000313" key="7">
    <source>
        <dbReference type="Proteomes" id="UP000190774"/>
    </source>
</evidence>
<dbReference type="GO" id="GO:0006508">
    <property type="term" value="P:proteolysis"/>
    <property type="evidence" value="ECO:0007669"/>
    <property type="project" value="UniProtKB-KW"/>
</dbReference>
<reference evidence="7" key="1">
    <citation type="submission" date="2017-02" db="EMBL/GenBank/DDBJ databases">
        <authorList>
            <person name="Varghese N."/>
            <person name="Submissions S."/>
        </authorList>
    </citation>
    <scope>NUCLEOTIDE SEQUENCE [LARGE SCALE GENOMIC DNA]</scope>
    <source>
        <strain evidence="7">ATCC 700200</strain>
    </source>
</reference>
<dbReference type="SUPFAM" id="SSF52096">
    <property type="entry name" value="ClpP/crotonase"/>
    <property type="match status" value="1"/>
</dbReference>
<organism evidence="6 7">
    <name type="scientific">Prosthecobacter debontii</name>
    <dbReference type="NCBI Taxonomy" id="48467"/>
    <lineage>
        <taxon>Bacteria</taxon>
        <taxon>Pseudomonadati</taxon>
        <taxon>Verrucomicrobiota</taxon>
        <taxon>Verrucomicrobiia</taxon>
        <taxon>Verrucomicrobiales</taxon>
        <taxon>Verrucomicrobiaceae</taxon>
        <taxon>Prosthecobacter</taxon>
    </lineage>
</organism>
<evidence type="ECO:0000256" key="3">
    <source>
        <dbReference type="ARBA" id="ARBA00022801"/>
    </source>
</evidence>
<dbReference type="Pfam" id="PF01343">
    <property type="entry name" value="Peptidase_S49"/>
    <property type="match status" value="1"/>
</dbReference>
<dbReference type="PANTHER" id="PTHR42987">
    <property type="entry name" value="PEPTIDASE S49"/>
    <property type="match status" value="1"/>
</dbReference>
<dbReference type="EMBL" id="FUYE01000019">
    <property type="protein sequence ID" value="SKB06012.1"/>
    <property type="molecule type" value="Genomic_DNA"/>
</dbReference>
<proteinExistence type="inferred from homology"/>
<dbReference type="NCBIfam" id="TIGR00706">
    <property type="entry name" value="SppA_dom"/>
    <property type="match status" value="1"/>
</dbReference>
<keyword evidence="2 6" id="KW-0645">Protease</keyword>
<dbReference type="OrthoDB" id="9764363at2"/>
<protein>
    <submittedName>
        <fullName evidence="6">Protease-4</fullName>
    </submittedName>
</protein>
<evidence type="ECO:0000256" key="4">
    <source>
        <dbReference type="ARBA" id="ARBA00022825"/>
    </source>
</evidence>
<dbReference type="GO" id="GO:0008236">
    <property type="term" value="F:serine-type peptidase activity"/>
    <property type="evidence" value="ECO:0007669"/>
    <property type="project" value="UniProtKB-KW"/>
</dbReference>
<feature type="domain" description="Peptidase S49" evidence="5">
    <location>
        <begin position="130"/>
        <end position="278"/>
    </location>
</feature>
<dbReference type="InterPro" id="IPR004635">
    <property type="entry name" value="Pept_S49_SppA"/>
</dbReference>
<dbReference type="InterPro" id="IPR029045">
    <property type="entry name" value="ClpP/crotonase-like_dom_sf"/>
</dbReference>
<evidence type="ECO:0000313" key="6">
    <source>
        <dbReference type="EMBL" id="SKB06012.1"/>
    </source>
</evidence>
<name>A0A1T4YW58_9BACT</name>
<keyword evidence="3" id="KW-0378">Hydrolase</keyword>
<dbReference type="PANTHER" id="PTHR42987:SF4">
    <property type="entry name" value="PROTEASE SOHB-RELATED"/>
    <property type="match status" value="1"/>
</dbReference>
<keyword evidence="4" id="KW-0720">Serine protease</keyword>
<dbReference type="Gene3D" id="3.90.226.10">
    <property type="entry name" value="2-enoyl-CoA Hydratase, Chain A, domain 1"/>
    <property type="match status" value="1"/>
</dbReference>
<accession>A0A1T4YW58</accession>
<evidence type="ECO:0000259" key="5">
    <source>
        <dbReference type="Pfam" id="PF01343"/>
    </source>
</evidence>
<gene>
    <name evidence="6" type="ORF">SAMN02745166_04397</name>
</gene>
<dbReference type="AlphaFoldDB" id="A0A1T4YW58"/>
<evidence type="ECO:0000256" key="1">
    <source>
        <dbReference type="ARBA" id="ARBA00008683"/>
    </source>
</evidence>
<comment type="similarity">
    <text evidence="1">Belongs to the peptidase S49 family.</text>
</comment>
<sequence length="338" mass="36162">MNKTVFGCLIAALVVFLCLSLGLNLVQFAALFGENIAGMPLPKEKLTEKIEVEGKSDVMDKIVHLDLDGVISSMSVGGFLENALPSVEVMKRSLEQAVADENVKAIVLRINSPGGEVTASDIIYAAVKKAAEVKPVVVYMDSVAASGGYYVACGANKVIASETTLTASIGVIMESMSYHELFGKVGLGSQTFTSGAFKDTLSGARPMRDDEKVYVQNLVNTMYDRFLGIVSEARKVPKDVLRNTVADGRVVTGRQALEAKLVDQIGYLEDAYAAAKELGSCPDAMVVKYQSNPSFFRALGLAQSKAQTPTKVELDITGGALPKLQPGLMYYLPGAYLH</sequence>
<dbReference type="Gene3D" id="6.20.330.10">
    <property type="match status" value="1"/>
</dbReference>
<dbReference type="InterPro" id="IPR002142">
    <property type="entry name" value="Peptidase_S49"/>
</dbReference>
<dbReference type="RefSeq" id="WP_078815533.1">
    <property type="nucleotide sequence ID" value="NZ_FUYE01000019.1"/>
</dbReference>